<name>A0ABU9E9E8_9BACT</name>
<dbReference type="RefSeq" id="WP_405277251.1">
    <property type="nucleotide sequence ID" value="NZ_CP144380.1"/>
</dbReference>
<comment type="similarity">
    <text evidence="1 5">Belongs to the bacterial ribosomal protein bL32 family.</text>
</comment>
<dbReference type="InterPro" id="IPR011332">
    <property type="entry name" value="Ribosomal_zn-bd"/>
</dbReference>
<evidence type="ECO:0000256" key="4">
    <source>
        <dbReference type="ARBA" id="ARBA00035178"/>
    </source>
</evidence>
<feature type="region of interest" description="Disordered" evidence="6">
    <location>
        <begin position="1"/>
        <end position="22"/>
    </location>
</feature>
<organism evidence="7 8">
    <name type="scientific">Gaopeijia maritima</name>
    <dbReference type="NCBI Taxonomy" id="3119007"/>
    <lineage>
        <taxon>Bacteria</taxon>
        <taxon>Pseudomonadati</taxon>
        <taxon>Gemmatimonadota</taxon>
        <taxon>Longimicrobiia</taxon>
        <taxon>Gaopeijiales</taxon>
        <taxon>Gaopeijiaceae</taxon>
        <taxon>Gaopeijia</taxon>
    </lineage>
</organism>
<keyword evidence="2 5" id="KW-0689">Ribosomal protein</keyword>
<protein>
    <recommendedName>
        <fullName evidence="4 5">Large ribosomal subunit protein bL32</fullName>
    </recommendedName>
</protein>
<dbReference type="NCBIfam" id="TIGR01031">
    <property type="entry name" value="rpmF_bact"/>
    <property type="match status" value="1"/>
</dbReference>
<dbReference type="PANTHER" id="PTHR35534">
    <property type="entry name" value="50S RIBOSOMAL PROTEIN L32"/>
    <property type="match status" value="1"/>
</dbReference>
<dbReference type="PANTHER" id="PTHR35534:SF1">
    <property type="entry name" value="LARGE RIBOSOMAL SUBUNIT PROTEIN BL32"/>
    <property type="match status" value="1"/>
</dbReference>
<evidence type="ECO:0000256" key="3">
    <source>
        <dbReference type="ARBA" id="ARBA00023274"/>
    </source>
</evidence>
<dbReference type="SUPFAM" id="SSF57829">
    <property type="entry name" value="Zn-binding ribosomal proteins"/>
    <property type="match status" value="1"/>
</dbReference>
<dbReference type="InterPro" id="IPR044957">
    <property type="entry name" value="Ribosomal_bL32_bact"/>
</dbReference>
<feature type="compositionally biased region" description="Basic residues" evidence="6">
    <location>
        <begin position="1"/>
        <end position="19"/>
    </location>
</feature>
<keyword evidence="3 5" id="KW-0687">Ribonucleoprotein</keyword>
<evidence type="ECO:0000313" key="8">
    <source>
        <dbReference type="Proteomes" id="UP001484239"/>
    </source>
</evidence>
<accession>A0ABU9E9E8</accession>
<dbReference type="InterPro" id="IPR002677">
    <property type="entry name" value="Ribosomal_bL32"/>
</dbReference>
<reference evidence="7 8" key="1">
    <citation type="submission" date="2024-02" db="EMBL/GenBank/DDBJ databases">
        <title>A novel Gemmatimonadota bacterium.</title>
        <authorList>
            <person name="Du Z.-J."/>
            <person name="Ye Y.-Q."/>
        </authorList>
    </citation>
    <scope>NUCLEOTIDE SEQUENCE [LARGE SCALE GENOMIC DNA]</scope>
    <source>
        <strain evidence="7 8">DH-20</strain>
    </source>
</reference>
<gene>
    <name evidence="5 7" type="primary">rpmF</name>
    <name evidence="7" type="ORF">WI372_09215</name>
</gene>
<dbReference type="GO" id="GO:0005840">
    <property type="term" value="C:ribosome"/>
    <property type="evidence" value="ECO:0007669"/>
    <property type="project" value="UniProtKB-KW"/>
</dbReference>
<keyword evidence="8" id="KW-1185">Reference proteome</keyword>
<evidence type="ECO:0000256" key="6">
    <source>
        <dbReference type="SAM" id="MobiDB-lite"/>
    </source>
</evidence>
<dbReference type="Proteomes" id="UP001484239">
    <property type="component" value="Unassembled WGS sequence"/>
</dbReference>
<dbReference type="HAMAP" id="MF_00340">
    <property type="entry name" value="Ribosomal_bL32"/>
    <property type="match status" value="1"/>
</dbReference>
<dbReference type="EMBL" id="JBBHLI010000004">
    <property type="protein sequence ID" value="MEK9501156.1"/>
    <property type="molecule type" value="Genomic_DNA"/>
</dbReference>
<evidence type="ECO:0000256" key="1">
    <source>
        <dbReference type="ARBA" id="ARBA00008560"/>
    </source>
</evidence>
<comment type="caution">
    <text evidence="7">The sequence shown here is derived from an EMBL/GenBank/DDBJ whole genome shotgun (WGS) entry which is preliminary data.</text>
</comment>
<dbReference type="Pfam" id="PF01783">
    <property type="entry name" value="Ribosomal_L32p"/>
    <property type="match status" value="1"/>
</dbReference>
<evidence type="ECO:0000313" key="7">
    <source>
        <dbReference type="EMBL" id="MEK9501156.1"/>
    </source>
</evidence>
<evidence type="ECO:0000256" key="5">
    <source>
        <dbReference type="HAMAP-Rule" id="MF_00340"/>
    </source>
</evidence>
<evidence type="ECO:0000256" key="2">
    <source>
        <dbReference type="ARBA" id="ARBA00022980"/>
    </source>
</evidence>
<proteinExistence type="inferred from homology"/>
<sequence>MAVPKKRTSKQRKRKRRTHYKAETPTLNTCPRCGDPKQPHRVCPGCGYYRGEAVVEVDDI</sequence>